<accession>A0ABX3GF37</accession>
<keyword evidence="4" id="KW-1185">Reference proteome</keyword>
<comment type="caution">
    <text evidence="3">The sequence shown here is derived from an EMBL/GenBank/DDBJ whole genome shotgun (WGS) entry which is preliminary data.</text>
</comment>
<dbReference type="InterPro" id="IPR013783">
    <property type="entry name" value="Ig-like_fold"/>
</dbReference>
<dbReference type="CDD" id="cd00063">
    <property type="entry name" value="FN3"/>
    <property type="match status" value="2"/>
</dbReference>
<sequence length="179" mass="18667">AVENAASYSIKKWNETSGSYELVAKEIAGTTYRVGGLANGQTYRYVVSATNVAGEGKESAPVEATPQSPLGTPVVSIEAGDSVVKLSWPAIEEANQYIVKRASSAKGPYEVLGSDLSDTSFTDSGLVNGTPYYYKVKAINGTRSSLDSAVASAVPYQNSGQPQAPQGVSAEPGNTDIHL</sequence>
<dbReference type="PROSITE" id="PS50853">
    <property type="entry name" value="FN3"/>
    <property type="match status" value="1"/>
</dbReference>
<evidence type="ECO:0000313" key="3">
    <source>
        <dbReference type="EMBL" id="OMC76557.1"/>
    </source>
</evidence>
<dbReference type="InterPro" id="IPR003961">
    <property type="entry name" value="FN3_dom"/>
</dbReference>
<dbReference type="InterPro" id="IPR036116">
    <property type="entry name" value="FN3_sf"/>
</dbReference>
<evidence type="ECO:0000256" key="1">
    <source>
        <dbReference type="SAM" id="MobiDB-lite"/>
    </source>
</evidence>
<dbReference type="Pfam" id="PF00041">
    <property type="entry name" value="fn3"/>
    <property type="match status" value="1"/>
</dbReference>
<feature type="non-terminal residue" evidence="3">
    <location>
        <position position="179"/>
    </location>
</feature>
<gene>
    <name evidence="3" type="ORF">BSO21_35935</name>
</gene>
<name>A0ABX3GF37_9BACL</name>
<dbReference type="RefSeq" id="WP_179087710.1">
    <property type="nucleotide sequence ID" value="NZ_MPVP01001005.1"/>
</dbReference>
<feature type="domain" description="Fibronectin type-III" evidence="2">
    <location>
        <begin position="1"/>
        <end position="69"/>
    </location>
</feature>
<reference evidence="3 4" key="1">
    <citation type="submission" date="2016-11" db="EMBL/GenBank/DDBJ databases">
        <title>Paenibacillus species isolates.</title>
        <authorList>
            <person name="Beno S.M."/>
        </authorList>
    </citation>
    <scope>NUCLEOTIDE SEQUENCE [LARGE SCALE GENOMIC DNA]</scope>
    <source>
        <strain evidence="3 4">FSL H7-0433</strain>
    </source>
</reference>
<protein>
    <recommendedName>
        <fullName evidence="2">Fibronectin type-III domain-containing protein</fullName>
    </recommendedName>
</protein>
<feature type="region of interest" description="Disordered" evidence="1">
    <location>
        <begin position="156"/>
        <end position="179"/>
    </location>
</feature>
<feature type="non-terminal residue" evidence="3">
    <location>
        <position position="1"/>
    </location>
</feature>
<feature type="compositionally biased region" description="Polar residues" evidence="1">
    <location>
        <begin position="156"/>
        <end position="166"/>
    </location>
</feature>
<organism evidence="3 4">
    <name type="scientific">Paenibacillus odorifer</name>
    <dbReference type="NCBI Taxonomy" id="189426"/>
    <lineage>
        <taxon>Bacteria</taxon>
        <taxon>Bacillati</taxon>
        <taxon>Bacillota</taxon>
        <taxon>Bacilli</taxon>
        <taxon>Bacillales</taxon>
        <taxon>Paenibacillaceae</taxon>
        <taxon>Paenibacillus</taxon>
    </lineage>
</organism>
<dbReference type="Gene3D" id="2.60.40.10">
    <property type="entry name" value="Immunoglobulins"/>
    <property type="match status" value="2"/>
</dbReference>
<dbReference type="Proteomes" id="UP000187158">
    <property type="component" value="Unassembled WGS sequence"/>
</dbReference>
<dbReference type="EMBL" id="MPVP01001005">
    <property type="protein sequence ID" value="OMC76557.1"/>
    <property type="molecule type" value="Genomic_DNA"/>
</dbReference>
<proteinExistence type="predicted"/>
<evidence type="ECO:0000313" key="4">
    <source>
        <dbReference type="Proteomes" id="UP000187158"/>
    </source>
</evidence>
<dbReference type="SUPFAM" id="SSF49265">
    <property type="entry name" value="Fibronectin type III"/>
    <property type="match status" value="1"/>
</dbReference>
<evidence type="ECO:0000259" key="2">
    <source>
        <dbReference type="PROSITE" id="PS50853"/>
    </source>
</evidence>